<dbReference type="Proteomes" id="UP000094527">
    <property type="component" value="Unassembled WGS sequence"/>
</dbReference>
<dbReference type="EMBL" id="LJIJ01000264">
    <property type="protein sequence ID" value="ODM99653.1"/>
    <property type="molecule type" value="Genomic_DNA"/>
</dbReference>
<dbReference type="InterPro" id="IPR043504">
    <property type="entry name" value="Peptidase_S1_PA_chymotrypsin"/>
</dbReference>
<dbReference type="InterPro" id="IPR033116">
    <property type="entry name" value="TRYPSIN_SER"/>
</dbReference>
<evidence type="ECO:0000313" key="5">
    <source>
        <dbReference type="EMBL" id="ODM99653.1"/>
    </source>
</evidence>
<keyword evidence="3" id="KW-0732">Signal</keyword>
<proteinExistence type="predicted"/>
<evidence type="ECO:0000313" key="6">
    <source>
        <dbReference type="Proteomes" id="UP000094527"/>
    </source>
</evidence>
<feature type="signal peptide" evidence="3">
    <location>
        <begin position="1"/>
        <end position="20"/>
    </location>
</feature>
<dbReference type="PROSITE" id="PS00134">
    <property type="entry name" value="TRYPSIN_HIS"/>
    <property type="match status" value="2"/>
</dbReference>
<keyword evidence="2" id="KW-0720">Serine protease</keyword>
<organism evidence="5 6">
    <name type="scientific">Orchesella cincta</name>
    <name type="common">Springtail</name>
    <name type="synonym">Podura cincta</name>
    <dbReference type="NCBI Taxonomy" id="48709"/>
    <lineage>
        <taxon>Eukaryota</taxon>
        <taxon>Metazoa</taxon>
        <taxon>Ecdysozoa</taxon>
        <taxon>Arthropoda</taxon>
        <taxon>Hexapoda</taxon>
        <taxon>Collembola</taxon>
        <taxon>Entomobryomorpha</taxon>
        <taxon>Entomobryoidea</taxon>
        <taxon>Orchesellidae</taxon>
        <taxon>Orchesellinae</taxon>
        <taxon>Orchesella</taxon>
    </lineage>
</organism>
<keyword evidence="2" id="KW-0645">Protease</keyword>
<dbReference type="GO" id="GO:0006508">
    <property type="term" value="P:proteolysis"/>
    <property type="evidence" value="ECO:0007669"/>
    <property type="project" value="UniProtKB-KW"/>
</dbReference>
<keyword evidence="6" id="KW-1185">Reference proteome</keyword>
<dbReference type="InterPro" id="IPR009003">
    <property type="entry name" value="Peptidase_S1_PA"/>
</dbReference>
<dbReference type="STRING" id="48709.A0A1D2N2Z6"/>
<name>A0A1D2N2Z6_ORCCI</name>
<accession>A0A1D2N2Z6</accession>
<dbReference type="PRINTS" id="PR00722">
    <property type="entry name" value="CHYMOTRYPSIN"/>
</dbReference>
<evidence type="ECO:0000256" key="1">
    <source>
        <dbReference type="ARBA" id="ARBA00023157"/>
    </source>
</evidence>
<dbReference type="SMART" id="SM00020">
    <property type="entry name" value="Tryp_SPc"/>
    <property type="match status" value="2"/>
</dbReference>
<dbReference type="OMA" id="RNGGGTW"/>
<keyword evidence="2" id="KW-0378">Hydrolase</keyword>
<dbReference type="FunFam" id="2.40.10.10:FF:000068">
    <property type="entry name" value="transmembrane protease serine 2"/>
    <property type="match status" value="2"/>
</dbReference>
<dbReference type="PROSITE" id="PS00135">
    <property type="entry name" value="TRYPSIN_SER"/>
    <property type="match status" value="1"/>
</dbReference>
<gene>
    <name evidence="5" type="ORF">Ocin01_07025</name>
</gene>
<reference evidence="5 6" key="1">
    <citation type="journal article" date="2016" name="Genome Biol. Evol.">
        <title>Gene Family Evolution Reflects Adaptation to Soil Environmental Stressors in the Genome of the Collembolan Orchesella cincta.</title>
        <authorList>
            <person name="Faddeeva-Vakhrusheva A."/>
            <person name="Derks M.F."/>
            <person name="Anvar S.Y."/>
            <person name="Agamennone V."/>
            <person name="Suring W."/>
            <person name="Smit S."/>
            <person name="van Straalen N.M."/>
            <person name="Roelofs D."/>
        </authorList>
    </citation>
    <scope>NUCLEOTIDE SEQUENCE [LARGE SCALE GENOMIC DNA]</scope>
    <source>
        <tissue evidence="5">Mixed pool</tissue>
    </source>
</reference>
<keyword evidence="1" id="KW-1015">Disulfide bond</keyword>
<dbReference type="PANTHER" id="PTHR24252:SF18">
    <property type="entry name" value="OVOCHYMASE 1"/>
    <property type="match status" value="1"/>
</dbReference>
<dbReference type="OrthoDB" id="6380398at2759"/>
<dbReference type="GO" id="GO:0004252">
    <property type="term" value="F:serine-type endopeptidase activity"/>
    <property type="evidence" value="ECO:0007669"/>
    <property type="project" value="InterPro"/>
</dbReference>
<feature type="domain" description="Peptidase S1" evidence="4">
    <location>
        <begin position="30"/>
        <end position="433"/>
    </location>
</feature>
<protein>
    <submittedName>
        <fullName evidence="5">Trypsin-1</fullName>
    </submittedName>
</protein>
<dbReference type="AlphaFoldDB" id="A0A1D2N2Z6"/>
<evidence type="ECO:0000259" key="4">
    <source>
        <dbReference type="PROSITE" id="PS50240"/>
    </source>
</evidence>
<dbReference type="PANTHER" id="PTHR24252">
    <property type="entry name" value="ACROSIN-RELATED"/>
    <property type="match status" value="1"/>
</dbReference>
<comment type="caution">
    <text evidence="5">The sequence shown here is derived from an EMBL/GenBank/DDBJ whole genome shotgun (WGS) entry which is preliminary data.</text>
</comment>
<sequence length="438" mass="47415">MNKNIIISILILGTWSEIEGSNFGSITSRVINGRAAGPCEFPYQIRLSHPPFLCGGSLITVNGKHLILTAAHCVSSDMNPENYEVVAGNILKNRQQSTEQRRQVTKIVIHKDYNRETRLNDIALLSIQKPFQINRYVSPISLPKHGQKTGTTGVVSGWGIVDELGPTSNVLLAATITMWPDSYCSSLYPGFYNPSVMICAGAVRGACKGDSGGPLVDKQKNQLAGIVSFGEGTFSQTYGELSSLLPAIPKISRIANGQSAKNGEIPYQVGLYLNGNLICGGSFIVVKGKHLVITAAHCVELDWNADHYIVVAGEVKKNSFTSPAQVRTVTQILAHEEYEGITLLSDIAILEIGSPFEINRFVSPIRLPRRKERIGSVGVVSGWGDSGGPLKNYKKGFLAGIVSFGRYSCDRPGSNGVFTRITAYLKWIEDTAANIGTN</sequence>
<evidence type="ECO:0000256" key="3">
    <source>
        <dbReference type="SAM" id="SignalP"/>
    </source>
</evidence>
<evidence type="ECO:0000256" key="2">
    <source>
        <dbReference type="RuleBase" id="RU363034"/>
    </source>
</evidence>
<dbReference type="SUPFAM" id="SSF50494">
    <property type="entry name" value="Trypsin-like serine proteases"/>
    <property type="match status" value="2"/>
</dbReference>
<dbReference type="InterPro" id="IPR001254">
    <property type="entry name" value="Trypsin_dom"/>
</dbReference>
<dbReference type="CDD" id="cd00190">
    <property type="entry name" value="Tryp_SPc"/>
    <property type="match status" value="2"/>
</dbReference>
<dbReference type="Pfam" id="PF00089">
    <property type="entry name" value="Trypsin"/>
    <property type="match status" value="2"/>
</dbReference>
<feature type="chain" id="PRO_5008904952" evidence="3">
    <location>
        <begin position="21"/>
        <end position="438"/>
    </location>
</feature>
<dbReference type="PROSITE" id="PS50240">
    <property type="entry name" value="TRYPSIN_DOM"/>
    <property type="match status" value="1"/>
</dbReference>
<dbReference type="Gene3D" id="2.40.10.10">
    <property type="entry name" value="Trypsin-like serine proteases"/>
    <property type="match status" value="4"/>
</dbReference>
<dbReference type="InterPro" id="IPR001314">
    <property type="entry name" value="Peptidase_S1A"/>
</dbReference>
<dbReference type="InterPro" id="IPR018114">
    <property type="entry name" value="TRYPSIN_HIS"/>
</dbReference>